<comment type="caution">
    <text evidence="2">The sequence shown here is derived from an EMBL/GenBank/DDBJ whole genome shotgun (WGS) entry which is preliminary data.</text>
</comment>
<protein>
    <submittedName>
        <fullName evidence="2">Uncharacterized protein</fullName>
    </submittedName>
</protein>
<evidence type="ECO:0000313" key="2">
    <source>
        <dbReference type="EMBL" id="TMW57977.1"/>
    </source>
</evidence>
<keyword evidence="3" id="KW-1185">Reference proteome</keyword>
<dbReference type="Proteomes" id="UP000794436">
    <property type="component" value="Unassembled WGS sequence"/>
</dbReference>
<evidence type="ECO:0000256" key="1">
    <source>
        <dbReference type="SAM" id="Coils"/>
    </source>
</evidence>
<organism evidence="2 3">
    <name type="scientific">Pythium oligandrum</name>
    <name type="common">Mycoparasitic fungus</name>
    <dbReference type="NCBI Taxonomy" id="41045"/>
    <lineage>
        <taxon>Eukaryota</taxon>
        <taxon>Sar</taxon>
        <taxon>Stramenopiles</taxon>
        <taxon>Oomycota</taxon>
        <taxon>Peronosporomycetes</taxon>
        <taxon>Pythiales</taxon>
        <taxon>Pythiaceae</taxon>
        <taxon>Pythium</taxon>
    </lineage>
</organism>
<feature type="coiled-coil region" evidence="1">
    <location>
        <begin position="90"/>
        <end position="156"/>
    </location>
</feature>
<reference evidence="2" key="1">
    <citation type="submission" date="2019-03" db="EMBL/GenBank/DDBJ databases">
        <title>Long read genome sequence of the mycoparasitic Pythium oligandrum ATCC 38472 isolated from sugarbeet rhizosphere.</title>
        <authorList>
            <person name="Gaulin E."/>
        </authorList>
    </citation>
    <scope>NUCLEOTIDE SEQUENCE</scope>
    <source>
        <strain evidence="2">ATCC 38472_TT</strain>
    </source>
</reference>
<sequence>MAAAAAALVDWQPVFHLEKENYQLREENRHLQFEVHELMRWKEKALKQMITLGPKRNRAQREVQHATQLQRKLQHMEQSLQSRVVLEESNQKLLETQQVLEERVMTMEQENHRLKTTVEQLRERETRALDQIHALAEAFRGHLEQLVAIRERLEDEETHGIQVTLVEKGLPAVVESRETNKPADARDVMKLEEVSGLITGLDAISNKCMRWLHHHVAQTFASMQEKATLYEAQHLELEQLRVRVHSIQHDHEHSVVKEKQQIQQVVRLQEINNQLETQLHRLTTQCAAQSQGQTQMSDHVRLLVTEVRQYLRLVRGEIKKKFGYVPEAIAHSDNWSRILDAMDVLERQLRLTSR</sequence>
<gene>
    <name evidence="2" type="ORF">Poli38472_013451</name>
</gene>
<evidence type="ECO:0000313" key="3">
    <source>
        <dbReference type="Proteomes" id="UP000794436"/>
    </source>
</evidence>
<dbReference type="AlphaFoldDB" id="A0A8K1FFT6"/>
<dbReference type="OrthoDB" id="77424at2759"/>
<feature type="coiled-coil region" evidence="1">
    <location>
        <begin position="258"/>
        <end position="285"/>
    </location>
</feature>
<proteinExistence type="predicted"/>
<dbReference type="EMBL" id="SPLM01000113">
    <property type="protein sequence ID" value="TMW57977.1"/>
    <property type="molecule type" value="Genomic_DNA"/>
</dbReference>
<keyword evidence="1" id="KW-0175">Coiled coil</keyword>
<name>A0A8K1FFT6_PYTOL</name>
<accession>A0A8K1FFT6</accession>